<evidence type="ECO:0000313" key="4">
    <source>
        <dbReference type="Proteomes" id="UP000823775"/>
    </source>
</evidence>
<dbReference type="EMBL" id="JACEIK010002777">
    <property type="protein sequence ID" value="MCD9638790.1"/>
    <property type="molecule type" value="Genomic_DNA"/>
</dbReference>
<feature type="compositionally biased region" description="Polar residues" evidence="1">
    <location>
        <begin position="21"/>
        <end position="34"/>
    </location>
</feature>
<comment type="caution">
    <text evidence="3">The sequence shown here is derived from an EMBL/GenBank/DDBJ whole genome shotgun (WGS) entry which is preliminary data.</text>
</comment>
<dbReference type="Proteomes" id="UP000823775">
    <property type="component" value="Unassembled WGS sequence"/>
</dbReference>
<evidence type="ECO:0000256" key="2">
    <source>
        <dbReference type="SAM" id="SignalP"/>
    </source>
</evidence>
<keyword evidence="4" id="KW-1185">Reference proteome</keyword>
<feature type="signal peptide" evidence="2">
    <location>
        <begin position="1"/>
        <end position="21"/>
    </location>
</feature>
<reference evidence="3 4" key="1">
    <citation type="journal article" date="2021" name="BMC Genomics">
        <title>Datura genome reveals duplications of psychoactive alkaloid biosynthetic genes and high mutation rate following tissue culture.</title>
        <authorList>
            <person name="Rajewski A."/>
            <person name="Carter-House D."/>
            <person name="Stajich J."/>
            <person name="Litt A."/>
        </authorList>
    </citation>
    <scope>NUCLEOTIDE SEQUENCE [LARGE SCALE GENOMIC DNA]</scope>
    <source>
        <strain evidence="3">AR-01</strain>
    </source>
</reference>
<feature type="chain" id="PRO_5045367516" evidence="2">
    <location>
        <begin position="22"/>
        <end position="105"/>
    </location>
</feature>
<organism evidence="3 4">
    <name type="scientific">Datura stramonium</name>
    <name type="common">Jimsonweed</name>
    <name type="synonym">Common thornapple</name>
    <dbReference type="NCBI Taxonomy" id="4076"/>
    <lineage>
        <taxon>Eukaryota</taxon>
        <taxon>Viridiplantae</taxon>
        <taxon>Streptophyta</taxon>
        <taxon>Embryophyta</taxon>
        <taxon>Tracheophyta</taxon>
        <taxon>Spermatophyta</taxon>
        <taxon>Magnoliopsida</taxon>
        <taxon>eudicotyledons</taxon>
        <taxon>Gunneridae</taxon>
        <taxon>Pentapetalae</taxon>
        <taxon>asterids</taxon>
        <taxon>lamiids</taxon>
        <taxon>Solanales</taxon>
        <taxon>Solanaceae</taxon>
        <taxon>Solanoideae</taxon>
        <taxon>Datureae</taxon>
        <taxon>Datura</taxon>
    </lineage>
</organism>
<accession>A0ABS8UY94</accession>
<sequence>MKSHSFLATISALVLIIPSKGKSTTGQRTSTSVNLLEEREASESPLTQGTHTRSQCHSFGHPVRPLSPSPSVDLVENPKSFSQHPSVTNPEFRGAIQMLTRYIAT</sequence>
<evidence type="ECO:0000256" key="1">
    <source>
        <dbReference type="SAM" id="MobiDB-lite"/>
    </source>
</evidence>
<feature type="region of interest" description="Disordered" evidence="1">
    <location>
        <begin position="21"/>
        <end position="88"/>
    </location>
</feature>
<keyword evidence="2" id="KW-0732">Signal</keyword>
<feature type="compositionally biased region" description="Polar residues" evidence="1">
    <location>
        <begin position="79"/>
        <end position="88"/>
    </location>
</feature>
<gene>
    <name evidence="3" type="ORF">HAX54_022943</name>
</gene>
<name>A0ABS8UY94_DATST</name>
<proteinExistence type="predicted"/>
<protein>
    <submittedName>
        <fullName evidence="3">Uncharacterized protein</fullName>
    </submittedName>
</protein>
<evidence type="ECO:0000313" key="3">
    <source>
        <dbReference type="EMBL" id="MCD9638790.1"/>
    </source>
</evidence>
<feature type="compositionally biased region" description="Polar residues" evidence="1">
    <location>
        <begin position="44"/>
        <end position="57"/>
    </location>
</feature>